<dbReference type="EMBL" id="BLLF01001391">
    <property type="protein sequence ID" value="GFH19004.1"/>
    <property type="molecule type" value="Genomic_DNA"/>
</dbReference>
<dbReference type="Proteomes" id="UP000485058">
    <property type="component" value="Unassembled WGS sequence"/>
</dbReference>
<keyword evidence="13" id="KW-0472">Membrane</keyword>
<dbReference type="GO" id="GO:0046872">
    <property type="term" value="F:metal ion binding"/>
    <property type="evidence" value="ECO:0007669"/>
    <property type="project" value="UniProtKB-KW"/>
</dbReference>
<keyword evidence="10" id="KW-0496">Mitochondrion</keyword>
<feature type="region of interest" description="Disordered" evidence="12">
    <location>
        <begin position="439"/>
        <end position="459"/>
    </location>
</feature>
<dbReference type="InterPro" id="IPR003959">
    <property type="entry name" value="ATPase_AAA_core"/>
</dbReference>
<dbReference type="InterPro" id="IPR037219">
    <property type="entry name" value="Peptidase_M41-like"/>
</dbReference>
<dbReference type="PANTHER" id="PTHR23076">
    <property type="entry name" value="METALLOPROTEASE M41 FTSH"/>
    <property type="match status" value="1"/>
</dbReference>
<evidence type="ECO:0000259" key="14">
    <source>
        <dbReference type="SMART" id="SM00382"/>
    </source>
</evidence>
<dbReference type="InterPro" id="IPR003593">
    <property type="entry name" value="AAA+_ATPase"/>
</dbReference>
<gene>
    <name evidence="15" type="ORF">HaLaN_15889</name>
</gene>
<keyword evidence="11" id="KW-0547">Nucleotide-binding</keyword>
<reference evidence="15 16" key="1">
    <citation type="submission" date="2020-02" db="EMBL/GenBank/DDBJ databases">
        <title>Draft genome sequence of Haematococcus lacustris strain NIES-144.</title>
        <authorList>
            <person name="Morimoto D."/>
            <person name="Nakagawa S."/>
            <person name="Yoshida T."/>
            <person name="Sawayama S."/>
        </authorList>
    </citation>
    <scope>NUCLEOTIDE SEQUENCE [LARGE SCALE GENOMIC DNA]</scope>
    <source>
        <strain evidence="15 16">NIES-144</strain>
    </source>
</reference>
<dbReference type="InterPro" id="IPR000642">
    <property type="entry name" value="Peptidase_M41"/>
</dbReference>
<keyword evidence="5" id="KW-0645">Protease</keyword>
<evidence type="ECO:0000256" key="12">
    <source>
        <dbReference type="SAM" id="MobiDB-lite"/>
    </source>
</evidence>
<comment type="similarity">
    <text evidence="11">Belongs to the AAA ATPase family.</text>
</comment>
<dbReference type="GO" id="GO:0005524">
    <property type="term" value="F:ATP binding"/>
    <property type="evidence" value="ECO:0007669"/>
    <property type="project" value="UniProtKB-KW"/>
</dbReference>
<evidence type="ECO:0000256" key="2">
    <source>
        <dbReference type="ARBA" id="ARBA00004173"/>
    </source>
</evidence>
<dbReference type="FunFam" id="3.40.50.300:FF:000195">
    <property type="entry name" value="ATP-dependent zinc metalloprotease FTSH 11"/>
    <property type="match status" value="1"/>
</dbReference>
<proteinExistence type="inferred from homology"/>
<dbReference type="GO" id="GO:0005739">
    <property type="term" value="C:mitochondrion"/>
    <property type="evidence" value="ECO:0007669"/>
    <property type="project" value="UniProtKB-SubCell"/>
</dbReference>
<evidence type="ECO:0000256" key="13">
    <source>
        <dbReference type="SAM" id="Phobius"/>
    </source>
</evidence>
<evidence type="ECO:0000313" key="15">
    <source>
        <dbReference type="EMBL" id="GFH19004.1"/>
    </source>
</evidence>
<dbReference type="Gene3D" id="3.40.50.300">
    <property type="entry name" value="P-loop containing nucleotide triphosphate hydrolases"/>
    <property type="match status" value="1"/>
</dbReference>
<dbReference type="InterPro" id="IPR003960">
    <property type="entry name" value="ATPase_AAA_CS"/>
</dbReference>
<keyword evidence="16" id="KW-1185">Reference proteome</keyword>
<comment type="cofactor">
    <cofactor evidence="1">
        <name>Zn(2+)</name>
        <dbReference type="ChEBI" id="CHEBI:29105"/>
    </cofactor>
</comment>
<dbReference type="GO" id="GO:0016887">
    <property type="term" value="F:ATP hydrolysis activity"/>
    <property type="evidence" value="ECO:0007669"/>
    <property type="project" value="InterPro"/>
</dbReference>
<keyword evidence="7" id="KW-0378">Hydrolase</keyword>
<dbReference type="AlphaFoldDB" id="A0A699ZJL3"/>
<protein>
    <submittedName>
        <fullName evidence="15">AAA domain-containing protein</fullName>
    </submittedName>
</protein>
<evidence type="ECO:0000256" key="7">
    <source>
        <dbReference type="ARBA" id="ARBA00022801"/>
    </source>
</evidence>
<dbReference type="GO" id="GO:0004222">
    <property type="term" value="F:metalloendopeptidase activity"/>
    <property type="evidence" value="ECO:0007669"/>
    <property type="project" value="InterPro"/>
</dbReference>
<evidence type="ECO:0000256" key="4">
    <source>
        <dbReference type="ARBA" id="ARBA00010550"/>
    </source>
</evidence>
<organism evidence="15 16">
    <name type="scientific">Haematococcus lacustris</name>
    <name type="common">Green alga</name>
    <name type="synonym">Haematococcus pluvialis</name>
    <dbReference type="NCBI Taxonomy" id="44745"/>
    <lineage>
        <taxon>Eukaryota</taxon>
        <taxon>Viridiplantae</taxon>
        <taxon>Chlorophyta</taxon>
        <taxon>core chlorophytes</taxon>
        <taxon>Chlorophyceae</taxon>
        <taxon>CS clade</taxon>
        <taxon>Chlamydomonadales</taxon>
        <taxon>Haematococcaceae</taxon>
        <taxon>Haematococcus</taxon>
    </lineage>
</organism>
<evidence type="ECO:0000256" key="9">
    <source>
        <dbReference type="ARBA" id="ARBA00023049"/>
    </source>
</evidence>
<evidence type="ECO:0000256" key="5">
    <source>
        <dbReference type="ARBA" id="ARBA00022670"/>
    </source>
</evidence>
<dbReference type="SMART" id="SM00382">
    <property type="entry name" value="AAA"/>
    <property type="match status" value="1"/>
</dbReference>
<evidence type="ECO:0000313" key="16">
    <source>
        <dbReference type="Proteomes" id="UP000485058"/>
    </source>
</evidence>
<dbReference type="InterPro" id="IPR027417">
    <property type="entry name" value="P-loop_NTPase"/>
</dbReference>
<evidence type="ECO:0000256" key="8">
    <source>
        <dbReference type="ARBA" id="ARBA00022833"/>
    </source>
</evidence>
<dbReference type="PROSITE" id="PS00674">
    <property type="entry name" value="AAA"/>
    <property type="match status" value="1"/>
</dbReference>
<evidence type="ECO:0000256" key="1">
    <source>
        <dbReference type="ARBA" id="ARBA00001947"/>
    </source>
</evidence>
<evidence type="ECO:0000256" key="3">
    <source>
        <dbReference type="ARBA" id="ARBA00010044"/>
    </source>
</evidence>
<accession>A0A699ZJL3</accession>
<evidence type="ECO:0000256" key="11">
    <source>
        <dbReference type="RuleBase" id="RU003651"/>
    </source>
</evidence>
<dbReference type="GO" id="GO:0006508">
    <property type="term" value="P:proteolysis"/>
    <property type="evidence" value="ECO:0007669"/>
    <property type="project" value="UniProtKB-KW"/>
</dbReference>
<dbReference type="GO" id="GO:0009507">
    <property type="term" value="C:chloroplast"/>
    <property type="evidence" value="ECO:0007669"/>
    <property type="project" value="TreeGrafter"/>
</dbReference>
<comment type="similarity">
    <text evidence="3">In the C-terminal section; belongs to the peptidase M41 family.</text>
</comment>
<comment type="similarity">
    <text evidence="4">In the N-terminal section; belongs to the AAA ATPase family.</text>
</comment>
<keyword evidence="9" id="KW-0482">Metalloprotease</keyword>
<keyword evidence="13" id="KW-1133">Transmembrane helix</keyword>
<dbReference type="FunFam" id="1.10.8.60:FF:000001">
    <property type="entry name" value="ATP-dependent zinc metalloprotease FtsH"/>
    <property type="match status" value="1"/>
</dbReference>
<feature type="domain" description="AAA+ ATPase" evidence="14">
    <location>
        <begin position="151"/>
        <end position="286"/>
    </location>
</feature>
<dbReference type="Gene3D" id="1.20.58.760">
    <property type="entry name" value="Peptidase M41"/>
    <property type="match status" value="2"/>
</dbReference>
<dbReference type="InterPro" id="IPR041569">
    <property type="entry name" value="AAA_lid_3"/>
</dbReference>
<name>A0A699ZJL3_HAELA</name>
<dbReference type="SUPFAM" id="SSF140990">
    <property type="entry name" value="FtsH protease domain-like"/>
    <property type="match status" value="1"/>
</dbReference>
<comment type="caution">
    <text evidence="15">The sequence shown here is derived from an EMBL/GenBank/DDBJ whole genome shotgun (WGS) entry which is preliminary data.</text>
</comment>
<sequence>MRLQATAEQADDSPGSSLRRPLHVVVQGGQLGSAHKGMGLLQAVWFLLLAVLLLVGLGFCWLVGRQVVRGMQEARVQATSSTGVAAVAAASTPSPAASSVEPKEYKKEEVSEKEQRTFADVRGCDEAKEELREVVEFLKNPAKFTRLGAKLPKGVLLTGPPGTGKTLLARAVAGEAGVPFFYRAGSEFEELYVGVGSRRMRALFQAAKKKAPCIVFIDEIDAIGGNRKHWENHSRKTLNQLLVEMDGFESSEGVIVMAATNLAETLDAALKRPGRFDRQVAVPLPDIQGRIDILDYYLGSKPVAGEVDRDLIARQTQGFSGADLSNLVNEAALLAAKQGADLITPLMLDSSFDKIRMGVERKNVRRTAEGIKRTAYHEAGHALVAMHTPGASPVHKATIVPRGHALGMVTQATEWARYMVTECGLNDAVGPMYVAESSSKQSTMSESLKQQVDEQVGFS</sequence>
<evidence type="ECO:0000256" key="10">
    <source>
        <dbReference type="ARBA" id="ARBA00023128"/>
    </source>
</evidence>
<dbReference type="Pfam" id="PF00004">
    <property type="entry name" value="AAA"/>
    <property type="match status" value="1"/>
</dbReference>
<dbReference type="GO" id="GO:0045037">
    <property type="term" value="P:protein import into chloroplast stroma"/>
    <property type="evidence" value="ECO:0007669"/>
    <property type="project" value="TreeGrafter"/>
</dbReference>
<dbReference type="Gene3D" id="1.10.8.60">
    <property type="match status" value="1"/>
</dbReference>
<evidence type="ECO:0000256" key="6">
    <source>
        <dbReference type="ARBA" id="ARBA00022723"/>
    </source>
</evidence>
<dbReference type="SUPFAM" id="SSF52540">
    <property type="entry name" value="P-loop containing nucleoside triphosphate hydrolases"/>
    <property type="match status" value="1"/>
</dbReference>
<keyword evidence="11" id="KW-0067">ATP-binding</keyword>
<feature type="transmembrane region" description="Helical" evidence="13">
    <location>
        <begin position="43"/>
        <end position="63"/>
    </location>
</feature>
<keyword evidence="6" id="KW-0479">Metal-binding</keyword>
<dbReference type="PANTHER" id="PTHR23076:SF97">
    <property type="entry name" value="ATP-DEPENDENT ZINC METALLOPROTEASE YME1L1"/>
    <property type="match status" value="1"/>
</dbReference>
<comment type="subcellular location">
    <subcellularLocation>
        <location evidence="2">Mitochondrion</location>
    </subcellularLocation>
</comment>
<dbReference type="GO" id="GO:0004176">
    <property type="term" value="F:ATP-dependent peptidase activity"/>
    <property type="evidence" value="ECO:0007669"/>
    <property type="project" value="InterPro"/>
</dbReference>
<keyword evidence="8" id="KW-0862">Zinc</keyword>
<keyword evidence="13" id="KW-0812">Transmembrane</keyword>
<dbReference type="Pfam" id="PF17862">
    <property type="entry name" value="AAA_lid_3"/>
    <property type="match status" value="1"/>
</dbReference>
<dbReference type="CDD" id="cd19501">
    <property type="entry name" value="RecA-like_FtsH"/>
    <property type="match status" value="1"/>
</dbReference>
<dbReference type="Pfam" id="PF01434">
    <property type="entry name" value="Peptidase_M41"/>
    <property type="match status" value="1"/>
</dbReference>